<dbReference type="AlphaFoldDB" id="A0A0G0W7Z1"/>
<dbReference type="InterPro" id="IPR002869">
    <property type="entry name" value="Pyrv_flavodox_OxRed_cen"/>
</dbReference>
<dbReference type="InterPro" id="IPR052554">
    <property type="entry name" value="2-oxoglutarate_synth_KorC"/>
</dbReference>
<dbReference type="InterPro" id="IPR019752">
    <property type="entry name" value="Pyrv/ketoisovalerate_OxRed_cat"/>
</dbReference>
<protein>
    <submittedName>
        <fullName evidence="3">Pyruvate/ketoisovalerate oxidoreductase</fullName>
    </submittedName>
</protein>
<evidence type="ECO:0000256" key="1">
    <source>
        <dbReference type="ARBA" id="ARBA00023002"/>
    </source>
</evidence>
<keyword evidence="3" id="KW-0670">Pyruvate</keyword>
<dbReference type="PANTHER" id="PTHR42730">
    <property type="entry name" value="2-OXOGLUTARATE SYNTHASE SUBUNIT KORC"/>
    <property type="match status" value="1"/>
</dbReference>
<accession>A0A0G0W7Z1</accession>
<dbReference type="Proteomes" id="UP000033869">
    <property type="component" value="Unassembled WGS sequence"/>
</dbReference>
<dbReference type="GO" id="GO:0016903">
    <property type="term" value="F:oxidoreductase activity, acting on the aldehyde or oxo group of donors"/>
    <property type="evidence" value="ECO:0007669"/>
    <property type="project" value="InterPro"/>
</dbReference>
<reference evidence="3 4" key="1">
    <citation type="journal article" date="2015" name="Nature">
        <title>rRNA introns, odd ribosomes, and small enigmatic genomes across a large radiation of phyla.</title>
        <authorList>
            <person name="Brown C.T."/>
            <person name="Hug L.A."/>
            <person name="Thomas B.C."/>
            <person name="Sharon I."/>
            <person name="Castelle C.J."/>
            <person name="Singh A."/>
            <person name="Wilkins M.J."/>
            <person name="Williams K.H."/>
            <person name="Banfield J.F."/>
        </authorList>
    </citation>
    <scope>NUCLEOTIDE SEQUENCE [LARGE SCALE GENOMIC DNA]</scope>
</reference>
<dbReference type="PANTHER" id="PTHR42730:SF1">
    <property type="entry name" value="2-OXOGLUTARATE SYNTHASE SUBUNIT KORC"/>
    <property type="match status" value="1"/>
</dbReference>
<evidence type="ECO:0000313" key="3">
    <source>
        <dbReference type="EMBL" id="KKS09099.1"/>
    </source>
</evidence>
<comment type="caution">
    <text evidence="3">The sequence shown here is derived from an EMBL/GenBank/DDBJ whole genome shotgun (WGS) entry which is preliminary data.</text>
</comment>
<proteinExistence type="predicted"/>
<dbReference type="SUPFAM" id="SSF53323">
    <property type="entry name" value="Pyruvate-ferredoxin oxidoreductase, PFOR, domain III"/>
    <property type="match status" value="1"/>
</dbReference>
<gene>
    <name evidence="3" type="ORF">UU65_C0003G0154</name>
</gene>
<keyword evidence="1" id="KW-0560">Oxidoreductase</keyword>
<evidence type="ECO:0000259" key="2">
    <source>
        <dbReference type="Pfam" id="PF01558"/>
    </source>
</evidence>
<organism evidence="3 4">
    <name type="scientific">candidate division CPR2 bacterium GW2011_GWC1_41_48</name>
    <dbReference type="NCBI Taxonomy" id="1618344"/>
    <lineage>
        <taxon>Bacteria</taxon>
        <taxon>Bacteria division CPR2</taxon>
    </lineage>
</organism>
<name>A0A0G0W7Z1_UNCC2</name>
<evidence type="ECO:0000313" key="4">
    <source>
        <dbReference type="Proteomes" id="UP000033869"/>
    </source>
</evidence>
<feature type="domain" description="Pyruvate/ketoisovalerate oxidoreductase catalytic" evidence="2">
    <location>
        <begin position="13"/>
        <end position="180"/>
    </location>
</feature>
<dbReference type="Gene3D" id="3.40.920.10">
    <property type="entry name" value="Pyruvate-ferredoxin oxidoreductase, PFOR, domain III"/>
    <property type="match status" value="1"/>
</dbReference>
<dbReference type="Pfam" id="PF01558">
    <property type="entry name" value="POR"/>
    <property type="match status" value="1"/>
</dbReference>
<sequence>MEKPLRLIVTGEGGQGVQVIGKTLTIAAFLARRKTTYIPNYGVEQRGGVSVGFNQISTHQIPFPKFAKADILVVLCKRAVKRTEQYVTPETIYIYERGQISKKDVEHINCKKIGMDAKEYAEKFLTLKVFNVIYLGAITSLVDGLTKEIVRKALEEELGAKVLNNPAMHQLNFKALDAGITMLRNELRETREEEVHA</sequence>
<dbReference type="EMBL" id="LCBL01000003">
    <property type="protein sequence ID" value="KKS09099.1"/>
    <property type="molecule type" value="Genomic_DNA"/>
</dbReference>